<feature type="non-terminal residue" evidence="1">
    <location>
        <position position="1"/>
    </location>
</feature>
<evidence type="ECO:0008006" key="3">
    <source>
        <dbReference type="Google" id="ProtNLM"/>
    </source>
</evidence>
<dbReference type="Proteomes" id="UP000245708">
    <property type="component" value="Unassembled WGS sequence"/>
</dbReference>
<comment type="caution">
    <text evidence="1">The sequence shown here is derived from an EMBL/GenBank/DDBJ whole genome shotgun (WGS) entry which is preliminary data.</text>
</comment>
<evidence type="ECO:0000313" key="2">
    <source>
        <dbReference type="Proteomes" id="UP000245708"/>
    </source>
</evidence>
<dbReference type="EMBL" id="QGGW01000025">
    <property type="protein sequence ID" value="PWK54709.1"/>
    <property type="molecule type" value="Genomic_DNA"/>
</dbReference>
<name>A0A316G1I0_9RHOB</name>
<gene>
    <name evidence="1" type="ORF">C7455_1254</name>
</gene>
<accession>A0A316G1I0</accession>
<organism evidence="1 2">
    <name type="scientific">Roseicyclus mahoneyensis</name>
    <dbReference type="NCBI Taxonomy" id="164332"/>
    <lineage>
        <taxon>Bacteria</taxon>
        <taxon>Pseudomonadati</taxon>
        <taxon>Pseudomonadota</taxon>
        <taxon>Alphaproteobacteria</taxon>
        <taxon>Rhodobacterales</taxon>
        <taxon>Roseobacteraceae</taxon>
        <taxon>Roseicyclus</taxon>
    </lineage>
</organism>
<protein>
    <recommendedName>
        <fullName evidence="3">HNH endonuclease</fullName>
    </recommendedName>
</protein>
<reference evidence="1 2" key="1">
    <citation type="submission" date="2018-05" db="EMBL/GenBank/DDBJ databases">
        <title>Genomic Encyclopedia of Type Strains, Phase IV (KMG-IV): sequencing the most valuable type-strain genomes for metagenomic binning, comparative biology and taxonomic classification.</title>
        <authorList>
            <person name="Goeker M."/>
        </authorList>
    </citation>
    <scope>NUCLEOTIDE SEQUENCE [LARGE SCALE GENOMIC DNA]</scope>
    <source>
        <strain evidence="1 2">DSM 16097</strain>
    </source>
</reference>
<evidence type="ECO:0000313" key="1">
    <source>
        <dbReference type="EMBL" id="PWK54709.1"/>
    </source>
</evidence>
<sequence length="107" mass="12277">RYTDRDCMRVFFRDGFVDRYTGTQLVHPGALRLLSIVLPDEFPFHRNWDTSKTHFAFYELFPTVDHLVPVARGGLDTASNWVTTSMLRNSDGAQENSPVVLIEIPHP</sequence>
<dbReference type="InterPro" id="IPR003615">
    <property type="entry name" value="HNH_nuc"/>
</dbReference>
<dbReference type="RefSeq" id="WP_211315532.1">
    <property type="nucleotide sequence ID" value="NZ_QGGW01000025.1"/>
</dbReference>
<keyword evidence="2" id="KW-1185">Reference proteome</keyword>
<dbReference type="AlphaFoldDB" id="A0A316G1I0"/>
<proteinExistence type="predicted"/>
<dbReference type="CDD" id="cd00085">
    <property type="entry name" value="HNHc"/>
    <property type="match status" value="1"/>
</dbReference>